<dbReference type="eggNOG" id="COG3250">
    <property type="taxonomic scope" value="Bacteria"/>
</dbReference>
<protein>
    <submittedName>
        <fullName evidence="8">Glycoside hydrolase family 2 sugar binding</fullName>
    </submittedName>
</protein>
<evidence type="ECO:0000256" key="3">
    <source>
        <dbReference type="ARBA" id="ARBA00023295"/>
    </source>
</evidence>
<sequence length="861" mass="97629">MGLRRVIILSLLFILSQSVSGFAETYLFYENRHAASTSPSAYPESKTREMMPLDGKWRAILPDGSEATISVPSAFDFSGKVRFEKKVELPRALEKRHFKLICEGINNHCEIFVNDQFIKFHAVSGAAFQVDIANEFLRFGQENKITIVADSRLDPIRTIPIKAKAYSKKNYGGIFRDIFLVAEPEIILDDADVNYEIRSDTLNLDLLVKIKTYVLSSPNMVADSKVTCSFRMLLDSAVVLNEPNLFTFKPEQEQILQETTHFNVPHITTWSPAYPALYRMEFVLRSESGSLLDSISLATGFRKIDIQNGVFHLNGIPAELKGVNLIEEGYTSANALSRQNILNDIKLVKGLGANAIRFKEAPSPIWPKLCDSLGIFVILDEATSGIPSEILGQKSYAENAELYLRELIDLTKFNPSVIAYGFGTGIDLEHEGTEKYLSQLYRRAKERSKNFTFFSPKYFVKSSLYKYGDFIGATLFNESFSTSQEQLDAAAKFLPSDKSLIVTEYGAAAEPGNHNGYSDPRSLEYQAKYFLDHYKYFKQLNKNKPLIAGSFVYSLADYHYAIPPISCTHYKDIYLASYGLTRLDRERKMSYDMVKSLYADERVYNPPIGKFAPDFSPSLILVATLLTAALVFILNENHRIRENLVRAMVRPFHLFIDIRDMRISSLLEPILLLSLLSLLWGSILAAILFSVKDTPILEEWLSHVIGGGSMRSVLNFLILEPALATLIYGILFFVLSGLLCWLINAVLYLVGKKRVTFTQILNLWTWASVHWIVLIFIAAFIDRLESPKFTLIIFLVSIVFIAMSFFRTFKGLAIVTNQARHKVYIAGFVTILVILLGSFYLYDQYNFTTAYMHYWRNVAGQ</sequence>
<evidence type="ECO:0000259" key="5">
    <source>
        <dbReference type="Pfam" id="PF00703"/>
    </source>
</evidence>
<comment type="similarity">
    <text evidence="1">Belongs to the glycosyl hydrolase 2 family.</text>
</comment>
<dbReference type="SUPFAM" id="SSF49785">
    <property type="entry name" value="Galactose-binding domain-like"/>
    <property type="match status" value="1"/>
</dbReference>
<evidence type="ECO:0000256" key="1">
    <source>
        <dbReference type="ARBA" id="ARBA00007401"/>
    </source>
</evidence>
<dbReference type="InterPro" id="IPR017853">
    <property type="entry name" value="GH"/>
</dbReference>
<dbReference type="PANTHER" id="PTHR42732">
    <property type="entry name" value="BETA-GALACTOSIDASE"/>
    <property type="match status" value="1"/>
</dbReference>
<dbReference type="RefSeq" id="WP_012498564.1">
    <property type="nucleotide sequence ID" value="NC_011026.1"/>
</dbReference>
<feature type="transmembrane region" description="Helical" evidence="4">
    <location>
        <begin position="615"/>
        <end position="634"/>
    </location>
</feature>
<feature type="transmembrane region" description="Helical" evidence="4">
    <location>
        <begin position="763"/>
        <end position="781"/>
    </location>
</feature>
<dbReference type="InterPro" id="IPR006102">
    <property type="entry name" value="Ig-like_GH2"/>
</dbReference>
<dbReference type="Gene3D" id="2.60.40.10">
    <property type="entry name" value="Immunoglobulins"/>
    <property type="match status" value="1"/>
</dbReference>
<feature type="transmembrane region" description="Helical" evidence="4">
    <location>
        <begin position="787"/>
        <end position="809"/>
    </location>
</feature>
<feature type="domain" description="Glycosyl hydrolases family 2 sugar binding" evidence="7">
    <location>
        <begin position="68"/>
        <end position="184"/>
    </location>
</feature>
<gene>
    <name evidence="8" type="ordered locus">Ctha_0008</name>
</gene>
<evidence type="ECO:0000313" key="9">
    <source>
        <dbReference type="Proteomes" id="UP000001208"/>
    </source>
</evidence>
<accession>B3QRZ5</accession>
<evidence type="ECO:0000313" key="8">
    <source>
        <dbReference type="EMBL" id="ACF12480.1"/>
    </source>
</evidence>
<keyword evidence="9" id="KW-1185">Reference proteome</keyword>
<dbReference type="InterPro" id="IPR008979">
    <property type="entry name" value="Galactose-bd-like_sf"/>
</dbReference>
<dbReference type="InterPro" id="IPR051913">
    <property type="entry name" value="GH2_Domain-Containing"/>
</dbReference>
<dbReference type="KEGG" id="cts:Ctha_0008"/>
<evidence type="ECO:0000256" key="2">
    <source>
        <dbReference type="ARBA" id="ARBA00022801"/>
    </source>
</evidence>
<keyword evidence="2 8" id="KW-0378">Hydrolase</keyword>
<dbReference type="Pfam" id="PF00703">
    <property type="entry name" value="Glyco_hydro_2"/>
    <property type="match status" value="1"/>
</dbReference>
<keyword evidence="4" id="KW-0472">Membrane</keyword>
<dbReference type="InterPro" id="IPR006103">
    <property type="entry name" value="Glyco_hydro_2_cat"/>
</dbReference>
<feature type="domain" description="Glycoside hydrolase family 2 catalytic" evidence="6">
    <location>
        <begin position="304"/>
        <end position="561"/>
    </location>
</feature>
<reference evidence="8 9" key="1">
    <citation type="submission" date="2008-06" db="EMBL/GenBank/DDBJ databases">
        <title>Complete sequence of Chloroherpeton thalassium ATCC 35110.</title>
        <authorList>
            <consortium name="US DOE Joint Genome Institute"/>
            <person name="Lucas S."/>
            <person name="Copeland A."/>
            <person name="Lapidus A."/>
            <person name="Glavina del Rio T."/>
            <person name="Dalin E."/>
            <person name="Tice H."/>
            <person name="Bruce D."/>
            <person name="Goodwin L."/>
            <person name="Pitluck S."/>
            <person name="Schmutz J."/>
            <person name="Larimer F."/>
            <person name="Land M."/>
            <person name="Hauser L."/>
            <person name="Kyrpides N."/>
            <person name="Mikhailova N."/>
            <person name="Liu Z."/>
            <person name="Li T."/>
            <person name="Zhao F."/>
            <person name="Overmann J."/>
            <person name="Bryant D.A."/>
            <person name="Richardson P."/>
        </authorList>
    </citation>
    <scope>NUCLEOTIDE SEQUENCE [LARGE SCALE GENOMIC DNA]</scope>
    <source>
        <strain evidence="9">ATCC 35110 / GB-78</strain>
    </source>
</reference>
<dbReference type="SUPFAM" id="SSF49303">
    <property type="entry name" value="beta-Galactosidase/glucuronidase domain"/>
    <property type="match status" value="1"/>
</dbReference>
<keyword evidence="3" id="KW-0326">Glycosidase</keyword>
<dbReference type="CAZy" id="GH2">
    <property type="family name" value="Glycoside Hydrolase Family 2"/>
</dbReference>
<feature type="domain" description="Glycoside hydrolase family 2 immunoglobulin-like beta-sandwich" evidence="5">
    <location>
        <begin position="240"/>
        <end position="302"/>
    </location>
</feature>
<dbReference type="Pfam" id="PF02837">
    <property type="entry name" value="Glyco_hydro_2_N"/>
    <property type="match status" value="1"/>
</dbReference>
<dbReference type="SUPFAM" id="SSF51445">
    <property type="entry name" value="(Trans)glycosidases"/>
    <property type="match status" value="1"/>
</dbReference>
<feature type="transmembrane region" description="Helical" evidence="4">
    <location>
        <begin position="670"/>
        <end position="691"/>
    </location>
</feature>
<dbReference type="PANTHER" id="PTHR42732:SF1">
    <property type="entry name" value="BETA-MANNOSIDASE"/>
    <property type="match status" value="1"/>
</dbReference>
<dbReference type="InterPro" id="IPR013783">
    <property type="entry name" value="Ig-like_fold"/>
</dbReference>
<evidence type="ECO:0000259" key="7">
    <source>
        <dbReference type="Pfam" id="PF02837"/>
    </source>
</evidence>
<dbReference type="Gene3D" id="2.60.120.260">
    <property type="entry name" value="Galactose-binding domain-like"/>
    <property type="match status" value="1"/>
</dbReference>
<dbReference type="EMBL" id="CP001100">
    <property type="protein sequence ID" value="ACF12480.1"/>
    <property type="molecule type" value="Genomic_DNA"/>
</dbReference>
<dbReference type="STRING" id="517418.Ctha_0008"/>
<proteinExistence type="inferred from homology"/>
<feature type="transmembrane region" description="Helical" evidence="4">
    <location>
        <begin position="821"/>
        <end position="842"/>
    </location>
</feature>
<organism evidence="8 9">
    <name type="scientific">Chloroherpeton thalassium (strain ATCC 35110 / GB-78)</name>
    <dbReference type="NCBI Taxonomy" id="517418"/>
    <lineage>
        <taxon>Bacteria</taxon>
        <taxon>Pseudomonadati</taxon>
        <taxon>Chlorobiota</taxon>
        <taxon>Chlorobiia</taxon>
        <taxon>Chlorobiales</taxon>
        <taxon>Chloroherpetonaceae</taxon>
        <taxon>Chloroherpeton</taxon>
    </lineage>
</organism>
<dbReference type="GO" id="GO:0004553">
    <property type="term" value="F:hydrolase activity, hydrolyzing O-glycosyl compounds"/>
    <property type="evidence" value="ECO:0007669"/>
    <property type="project" value="InterPro"/>
</dbReference>
<dbReference type="InterPro" id="IPR036156">
    <property type="entry name" value="Beta-gal/glucu_dom_sf"/>
</dbReference>
<dbReference type="InterPro" id="IPR006104">
    <property type="entry name" value="Glyco_hydro_2_N"/>
</dbReference>
<keyword evidence="4" id="KW-0812">Transmembrane</keyword>
<dbReference type="HOGENOM" id="CLU_331709_0_0_10"/>
<feature type="transmembrane region" description="Helical" evidence="4">
    <location>
        <begin position="726"/>
        <end position="751"/>
    </location>
</feature>
<dbReference type="Proteomes" id="UP000001208">
    <property type="component" value="Chromosome"/>
</dbReference>
<evidence type="ECO:0000259" key="6">
    <source>
        <dbReference type="Pfam" id="PF02836"/>
    </source>
</evidence>
<keyword evidence="4" id="KW-1133">Transmembrane helix</keyword>
<name>B3QRZ5_CHLT3</name>
<dbReference type="Gene3D" id="3.20.20.80">
    <property type="entry name" value="Glycosidases"/>
    <property type="match status" value="1"/>
</dbReference>
<dbReference type="AlphaFoldDB" id="B3QRZ5"/>
<dbReference type="GO" id="GO:0005975">
    <property type="term" value="P:carbohydrate metabolic process"/>
    <property type="evidence" value="ECO:0007669"/>
    <property type="project" value="InterPro"/>
</dbReference>
<evidence type="ECO:0000256" key="4">
    <source>
        <dbReference type="SAM" id="Phobius"/>
    </source>
</evidence>
<dbReference type="OrthoDB" id="9801077at2"/>
<dbReference type="Pfam" id="PF02836">
    <property type="entry name" value="Glyco_hydro_2_C"/>
    <property type="match status" value="1"/>
</dbReference>